<accession>A0A4R1KFJ5</accession>
<feature type="signal peptide" evidence="2">
    <location>
        <begin position="1"/>
        <end position="21"/>
    </location>
</feature>
<dbReference type="SMART" id="SM00028">
    <property type="entry name" value="TPR"/>
    <property type="match status" value="10"/>
</dbReference>
<dbReference type="PROSITE" id="PS50005">
    <property type="entry name" value="TPR"/>
    <property type="match status" value="4"/>
</dbReference>
<gene>
    <name evidence="3" type="ORF">C8D98_0589</name>
</gene>
<dbReference type="PANTHER" id="PTHR12558">
    <property type="entry name" value="CELL DIVISION CYCLE 16,23,27"/>
    <property type="match status" value="1"/>
</dbReference>
<name>A0A4R1KFJ5_9BACT</name>
<keyword evidence="4" id="KW-1185">Reference proteome</keyword>
<evidence type="ECO:0000313" key="3">
    <source>
        <dbReference type="EMBL" id="TCK62079.1"/>
    </source>
</evidence>
<feature type="repeat" description="TPR" evidence="1">
    <location>
        <begin position="30"/>
        <end position="63"/>
    </location>
</feature>
<organism evidence="3 4">
    <name type="scientific">Seleniivibrio woodruffii</name>
    <dbReference type="NCBI Taxonomy" id="1078050"/>
    <lineage>
        <taxon>Bacteria</taxon>
        <taxon>Pseudomonadati</taxon>
        <taxon>Deferribacterota</taxon>
        <taxon>Deferribacteres</taxon>
        <taxon>Deferribacterales</taxon>
        <taxon>Geovibrionaceae</taxon>
        <taxon>Seleniivibrio</taxon>
    </lineage>
</organism>
<dbReference type="EMBL" id="SMGG01000003">
    <property type="protein sequence ID" value="TCK62079.1"/>
    <property type="molecule type" value="Genomic_DNA"/>
</dbReference>
<dbReference type="Pfam" id="PF13181">
    <property type="entry name" value="TPR_8"/>
    <property type="match status" value="1"/>
</dbReference>
<protein>
    <submittedName>
        <fullName evidence="3">Lipopolysaccharide biosynthesis regulator YciM</fullName>
    </submittedName>
</protein>
<keyword evidence="2" id="KW-0732">Signal</keyword>
<feature type="repeat" description="TPR" evidence="1">
    <location>
        <begin position="267"/>
        <end position="300"/>
    </location>
</feature>
<feature type="repeat" description="TPR" evidence="1">
    <location>
        <begin position="470"/>
        <end position="503"/>
    </location>
</feature>
<reference evidence="3 4" key="1">
    <citation type="submission" date="2019-03" db="EMBL/GenBank/DDBJ databases">
        <title>Genomic Encyclopedia of Type Strains, Phase IV (KMG-IV): sequencing the most valuable type-strain genomes for metagenomic binning, comparative biology and taxonomic classification.</title>
        <authorList>
            <person name="Goeker M."/>
        </authorList>
    </citation>
    <scope>NUCLEOTIDE SEQUENCE [LARGE SCALE GENOMIC DNA]</scope>
    <source>
        <strain evidence="3 4">DSM 24984</strain>
    </source>
</reference>
<dbReference type="OrthoDB" id="9766710at2"/>
<dbReference type="RefSeq" id="WP_132871854.1">
    <property type="nucleotide sequence ID" value="NZ_SMGG01000003.1"/>
</dbReference>
<dbReference type="InterPro" id="IPR019734">
    <property type="entry name" value="TPR_rpt"/>
</dbReference>
<feature type="repeat" description="TPR" evidence="1">
    <location>
        <begin position="197"/>
        <end position="230"/>
    </location>
</feature>
<dbReference type="Gene3D" id="1.25.40.10">
    <property type="entry name" value="Tetratricopeptide repeat domain"/>
    <property type="match status" value="4"/>
</dbReference>
<proteinExistence type="predicted"/>
<keyword evidence="1" id="KW-0802">TPR repeat</keyword>
<comment type="caution">
    <text evidence="3">The sequence shown here is derived from an EMBL/GenBank/DDBJ whole genome shotgun (WGS) entry which is preliminary data.</text>
</comment>
<dbReference type="AlphaFoldDB" id="A0A4R1KFJ5"/>
<sequence length="530" mass="60561">MRKKLIILLAGLFLTSLMSSADTNITDLTNDALYLRASMYDNEGKYEEAAEIYEHLLASDNNAHIYLKLAQAYIKMNDLQSVKITVEKGLKKNPDFVELIGLMGDIYRMSKDTLPKSLELYKKAYDISKDQKYLESIASVYEDTQDFNSAISTYNQLIATEKKSEYYVGRAKMYARLGLDKESLSDYHTAADIDSNFFAASRLADYYLGKNDTENAVKYLKMIIQVNPGNIIAQFRLAEILKRQGQEGDAYPLYESILTNLEGNEKLYVLKQLGSLSYNARKFDRAYDYFKRAYEIDKDIQTGYSMALMAEAAKMDMEAEAAYKSILAKRPDFADARKRLAIIYIREKKADAAVEVLKGVDRKYADVDFYRILAEAYSQQENFEAAEDTLVKALAENDKDIKLRLDLAVLYDGQKEKAKAVEVVKQGLKIYPDNESFLNFLGYMYAEMGINLKEGEKLIRKALAAKPNEPAYLDSLGWILYKQGKYKDAYVYQKKAVKLAPEEQEIVEHMKAIMKKLGIKKTIDEVIKEN</sequence>
<dbReference type="Proteomes" id="UP000294614">
    <property type="component" value="Unassembled WGS sequence"/>
</dbReference>
<feature type="chain" id="PRO_5020196157" evidence="2">
    <location>
        <begin position="22"/>
        <end position="530"/>
    </location>
</feature>
<dbReference type="PANTHER" id="PTHR12558:SF13">
    <property type="entry name" value="CELL DIVISION CYCLE PROTEIN 27 HOMOLOG"/>
    <property type="match status" value="1"/>
</dbReference>
<evidence type="ECO:0000313" key="4">
    <source>
        <dbReference type="Proteomes" id="UP000294614"/>
    </source>
</evidence>
<evidence type="ECO:0000256" key="1">
    <source>
        <dbReference type="PROSITE-ProRule" id="PRU00339"/>
    </source>
</evidence>
<dbReference type="SUPFAM" id="SSF48452">
    <property type="entry name" value="TPR-like"/>
    <property type="match status" value="2"/>
</dbReference>
<evidence type="ECO:0000256" key="2">
    <source>
        <dbReference type="SAM" id="SignalP"/>
    </source>
</evidence>
<dbReference type="InterPro" id="IPR011990">
    <property type="entry name" value="TPR-like_helical_dom_sf"/>
</dbReference>
<dbReference type="Pfam" id="PF14559">
    <property type="entry name" value="TPR_19"/>
    <property type="match status" value="3"/>
</dbReference>